<accession>A0A447CZT4</accession>
<evidence type="ECO:0000256" key="1">
    <source>
        <dbReference type="ARBA" id="ARBA00009521"/>
    </source>
</evidence>
<comment type="domain">
    <text evidence="10">Consists of 16-stranded beta-barrel sheets, with large surface-exposed loops, that form a transmembrane pore at the center of each barrel. The pore is partially ocluded by a peptide loop that folds into the pore lumen.</text>
</comment>
<dbReference type="InterPro" id="IPR003684">
    <property type="entry name" value="Porin_alphabac"/>
</dbReference>
<evidence type="ECO:0000256" key="2">
    <source>
        <dbReference type="ARBA" id="ARBA00022448"/>
    </source>
</evidence>
<evidence type="ECO:0000256" key="5">
    <source>
        <dbReference type="ARBA" id="ARBA00022729"/>
    </source>
</evidence>
<dbReference type="GO" id="GO:0009279">
    <property type="term" value="C:cell outer membrane"/>
    <property type="evidence" value="ECO:0007669"/>
    <property type="project" value="UniProtKB-SubCell"/>
</dbReference>
<name>A0A447CZT4_9BRAD</name>
<dbReference type="GO" id="GO:0046930">
    <property type="term" value="C:pore complex"/>
    <property type="evidence" value="ECO:0007669"/>
    <property type="project" value="UniProtKB-KW"/>
</dbReference>
<keyword evidence="6 10" id="KW-0406">Ion transport</keyword>
<feature type="signal peptide" evidence="10">
    <location>
        <begin position="1"/>
        <end position="23"/>
    </location>
</feature>
<evidence type="ECO:0000256" key="7">
    <source>
        <dbReference type="ARBA" id="ARBA00023114"/>
    </source>
</evidence>
<comment type="subcellular location">
    <subcellularLocation>
        <location evidence="10">Cell outer membrane</location>
        <topology evidence="10">Multi-pass membrane protein</topology>
    </subcellularLocation>
</comment>
<reference evidence="12" key="1">
    <citation type="submission" date="2018-10" db="EMBL/GenBank/DDBJ databases">
        <authorList>
            <person name="Peiro R."/>
            <person name="Begona"/>
            <person name="Cbmso G."/>
            <person name="Lopez M."/>
            <person name="Gonzalez S."/>
            <person name="Sacristan E."/>
            <person name="Castillo E."/>
        </authorList>
    </citation>
    <scope>NUCLEOTIDE SEQUENCE [LARGE SCALE GENOMIC DNA]</scope>
</reference>
<keyword evidence="12" id="KW-1185">Reference proteome</keyword>
<evidence type="ECO:0000256" key="10">
    <source>
        <dbReference type="RuleBase" id="RU364005"/>
    </source>
</evidence>
<evidence type="ECO:0000256" key="3">
    <source>
        <dbReference type="ARBA" id="ARBA00022452"/>
    </source>
</evidence>
<keyword evidence="2 10" id="KW-0813">Transport</keyword>
<evidence type="ECO:0000256" key="6">
    <source>
        <dbReference type="ARBA" id="ARBA00023065"/>
    </source>
</evidence>
<feature type="chain" id="PRO_5018813644" description="Porin" evidence="10">
    <location>
        <begin position="24"/>
        <end position="502"/>
    </location>
</feature>
<dbReference type="AlphaFoldDB" id="A0A447CZT4"/>
<keyword evidence="4 10" id="KW-0812">Transmembrane</keyword>
<keyword evidence="8 10" id="KW-0472">Membrane</keyword>
<evidence type="ECO:0000313" key="12">
    <source>
        <dbReference type="Proteomes" id="UP000289200"/>
    </source>
</evidence>
<keyword evidence="9 10" id="KW-0998">Cell outer membrane</keyword>
<dbReference type="EMBL" id="UWOC01000179">
    <property type="protein sequence ID" value="VCU10758.1"/>
    <property type="molecule type" value="Genomic_DNA"/>
</dbReference>
<evidence type="ECO:0000256" key="8">
    <source>
        <dbReference type="ARBA" id="ARBA00023136"/>
    </source>
</evidence>
<dbReference type="Pfam" id="PF02530">
    <property type="entry name" value="Porin_2"/>
    <property type="match status" value="1"/>
</dbReference>
<dbReference type="GO" id="GO:0006811">
    <property type="term" value="P:monoatomic ion transport"/>
    <property type="evidence" value="ECO:0007669"/>
    <property type="project" value="UniProtKB-KW"/>
</dbReference>
<protein>
    <recommendedName>
        <fullName evidence="10">Porin</fullName>
    </recommendedName>
</protein>
<proteinExistence type="inferred from homology"/>
<evidence type="ECO:0000313" key="11">
    <source>
        <dbReference type="EMBL" id="VCU10758.1"/>
    </source>
</evidence>
<keyword evidence="3 10" id="KW-1134">Transmembrane beta strand</keyword>
<dbReference type="OrthoDB" id="7801681at2"/>
<sequence length="502" mass="53215">MKMVKSLLLGSAAGLVAVVGAQAADLPVKAKPVEYVKVCSLYGAGFYYIPGTDICMKMGGYVRAQYYYNTGSGPSTGVMFGSASAQQSNLTGFANDTVMRTRAVWTVDTRSQTEWGTLRTYVLLGFNHDSPGGSSFGGNAASLYATRGFIQFAGFTFGKAQSFYDLWSIPAVSYYGIASSDTGDAGVLLAAYTAQLGNGVSATIALEEPRRMAIVNTIQSNQFTVGGPVNNDYGTVKWPDVVANIRVDQAWGSFQVMGALHDASAAYNFTNAAQNTCTPANGNGTITGSMLCGSGDSALGFAVGVGARVKTDFISRGDSFQFQVNYTEGATRYAIYTPAGAGSLAMFGGGNSLGVGWLTDGIYINNGSLELTKVLGVNASYEHVWTPALKTSLYGGWFNIEHSQAAALAQCASISGGPNTISNATNCDPDFSFWYIGSRTQWNIRPDFYMGVDVLYHRLETAFGGVANYTSLAGAPRPNALYAIENQDALSVTFRVHRDIVP</sequence>
<keyword evidence="5 10" id="KW-0732">Signal</keyword>
<dbReference type="Proteomes" id="UP000289200">
    <property type="component" value="Unassembled WGS sequence"/>
</dbReference>
<organism evidence="11 12">
    <name type="scientific">Rhodoplanes serenus</name>
    <dbReference type="NCBI Taxonomy" id="200615"/>
    <lineage>
        <taxon>Bacteria</taxon>
        <taxon>Pseudomonadati</taxon>
        <taxon>Pseudomonadota</taxon>
        <taxon>Alphaproteobacteria</taxon>
        <taxon>Hyphomicrobiales</taxon>
        <taxon>Nitrobacteraceae</taxon>
        <taxon>Rhodoplanes</taxon>
    </lineage>
</organism>
<dbReference type="RefSeq" id="WP_129610820.1">
    <property type="nucleotide sequence ID" value="NZ_UWOC01000179.1"/>
</dbReference>
<gene>
    <name evidence="11" type="primary">omp2b</name>
    <name evidence="11" type="ORF">RHODGE_RHODGE_03961</name>
</gene>
<comment type="function">
    <text evidence="10">Forms passive diffusion pores that allow small molecular weight hydrophilic materials across the outer membrane.</text>
</comment>
<evidence type="ECO:0000256" key="9">
    <source>
        <dbReference type="ARBA" id="ARBA00023237"/>
    </source>
</evidence>
<keyword evidence="7 10" id="KW-0626">Porin</keyword>
<dbReference type="GO" id="GO:0015288">
    <property type="term" value="F:porin activity"/>
    <property type="evidence" value="ECO:0007669"/>
    <property type="project" value="UniProtKB-KW"/>
</dbReference>
<comment type="similarity">
    <text evidence="1 10">Belongs to the alphaproteobacteria porin family.</text>
</comment>
<evidence type="ECO:0000256" key="4">
    <source>
        <dbReference type="ARBA" id="ARBA00022692"/>
    </source>
</evidence>
<comment type="caution">
    <text evidence="11">The sequence shown here is derived from an EMBL/GenBank/DDBJ whole genome shotgun (WGS) entry which is preliminary data.</text>
</comment>